<comment type="caution">
    <text evidence="2">The sequence shown here is derived from an EMBL/GenBank/DDBJ whole genome shotgun (WGS) entry which is preliminary data.</text>
</comment>
<dbReference type="Proteomes" id="UP000267908">
    <property type="component" value="Unassembled WGS sequence"/>
</dbReference>
<dbReference type="Gene3D" id="1.20.1260.40">
    <property type="match status" value="1"/>
</dbReference>
<evidence type="ECO:0000313" key="3">
    <source>
        <dbReference type="EMBL" id="RMQ22109.1"/>
    </source>
</evidence>
<dbReference type="Pfam" id="PF18536">
    <property type="entry name" value="DUF5623"/>
    <property type="match status" value="1"/>
</dbReference>
<organism evidence="2 4">
    <name type="scientific">Pseudomonas syringae pv. delphinii</name>
    <dbReference type="NCBI Taxonomy" id="192088"/>
    <lineage>
        <taxon>Bacteria</taxon>
        <taxon>Pseudomonadati</taxon>
        <taxon>Pseudomonadota</taxon>
        <taxon>Gammaproteobacteria</taxon>
        <taxon>Pseudomonadales</taxon>
        <taxon>Pseudomonadaceae</taxon>
        <taxon>Pseudomonas</taxon>
    </lineage>
</organism>
<protein>
    <recommendedName>
        <fullName evidence="1">DUF5623 domain-containing protein</fullName>
    </recommendedName>
</protein>
<proteinExistence type="predicted"/>
<accession>A0A3M4BDJ2</accession>
<feature type="domain" description="DUF5623" evidence="1">
    <location>
        <begin position="365"/>
        <end position="474"/>
    </location>
</feature>
<name>A0A3M4BDJ2_9PSED</name>
<reference evidence="4 5" key="1">
    <citation type="submission" date="2018-08" db="EMBL/GenBank/DDBJ databases">
        <title>Recombination of ecologically and evolutionarily significant loci maintains genetic cohesion in the Pseudomonas syringae species complex.</title>
        <authorList>
            <person name="Dillon M."/>
            <person name="Thakur S."/>
            <person name="Almeida R.N.D."/>
            <person name="Weir B.S."/>
            <person name="Guttman D.S."/>
        </authorList>
    </citation>
    <scope>NUCLEOTIDE SEQUENCE [LARGE SCALE GENOMIC DNA]</scope>
    <source>
        <strain evidence="3 5">ICMP 13052</strain>
        <strain evidence="2 4">ICMP 4330</strain>
    </source>
</reference>
<sequence>MLNLSPRRVGAPHPSLKAGNGTTCWFSHAQGHVISRPCGGVGGWRCKRGGETNMSTIPKVRPSTLKGIKRTATRITGQNPDIPRHVALDLSAKQSGFEGYQHARKSLNAGFTIPLLHSVYLSAYWRETLTKPRTAGLEILEIRLPRPLADFLAKHQCHHAQNLQGFFVESLDHVEMRSTAESLERARELLTRAALSLQFMEAARLQPATTKIQRSAMDNAEQLPAADHISRWICADTGAWIMLDEPYGHVSKPEYQAKRHAWSSEHGFKLAMPVWKGLYNPGSAVPHLLVHNADLLNRVIVTVERFGANDAPAWDFQSANFSSQFVSPARAESGKKRKPRPGTTYGFSKNAVEYRRTEGWGSIWRPAQKMSIAGHNEMGWILKRLYATAMPLTARTPLSELQAELENWMDAEYRGEKPADFDTDAYYGGGDIPCYPNRIETLEAVDRLSSIMTGTYLDSKPLRDHLKKLDSARQHLAKS</sequence>
<dbReference type="EMBL" id="RBQG01000076">
    <property type="protein sequence ID" value="RMP16564.1"/>
    <property type="molecule type" value="Genomic_DNA"/>
</dbReference>
<dbReference type="EMBL" id="RBRA01000206">
    <property type="protein sequence ID" value="RMQ22109.1"/>
    <property type="molecule type" value="Genomic_DNA"/>
</dbReference>
<gene>
    <name evidence="3" type="ORF">ALQ08_01350</name>
    <name evidence="2" type="ORF">ALQ28_02194</name>
</gene>
<evidence type="ECO:0000313" key="4">
    <source>
        <dbReference type="Proteomes" id="UP000267908"/>
    </source>
</evidence>
<dbReference type="InterPro" id="IPR040531">
    <property type="entry name" value="DUF5623"/>
</dbReference>
<evidence type="ECO:0000259" key="1">
    <source>
        <dbReference type="Pfam" id="PF18536"/>
    </source>
</evidence>
<dbReference type="Proteomes" id="UP000269044">
    <property type="component" value="Unassembled WGS sequence"/>
</dbReference>
<dbReference type="AlphaFoldDB" id="A0A3M4BDJ2"/>
<evidence type="ECO:0000313" key="5">
    <source>
        <dbReference type="Proteomes" id="UP000269044"/>
    </source>
</evidence>
<evidence type="ECO:0000313" key="2">
    <source>
        <dbReference type="EMBL" id="RMP16564.1"/>
    </source>
</evidence>